<dbReference type="EMBL" id="JAACNO010002217">
    <property type="protein sequence ID" value="KAF4135004.1"/>
    <property type="molecule type" value="Genomic_DNA"/>
</dbReference>
<organism evidence="3 6">
    <name type="scientific">Phytophthora infestans</name>
    <name type="common">Potato late blight agent</name>
    <name type="synonym">Botrytis infestans</name>
    <dbReference type="NCBI Taxonomy" id="4787"/>
    <lineage>
        <taxon>Eukaryota</taxon>
        <taxon>Sar</taxon>
        <taxon>Stramenopiles</taxon>
        <taxon>Oomycota</taxon>
        <taxon>Peronosporomycetes</taxon>
        <taxon>Peronosporales</taxon>
        <taxon>Peronosporaceae</taxon>
        <taxon>Phytophthora</taxon>
    </lineage>
</organism>
<evidence type="ECO:0000313" key="6">
    <source>
        <dbReference type="Proteomes" id="UP000704712"/>
    </source>
</evidence>
<feature type="compositionally biased region" description="Polar residues" evidence="1">
    <location>
        <begin position="178"/>
        <end position="205"/>
    </location>
</feature>
<evidence type="ECO:0000259" key="2">
    <source>
        <dbReference type="Pfam" id="PF12776"/>
    </source>
</evidence>
<feature type="domain" description="Myb/SANT-like" evidence="2">
    <location>
        <begin position="18"/>
        <end position="110"/>
    </location>
</feature>
<proteinExistence type="predicted"/>
<dbReference type="PANTHER" id="PTHR47584:SF14">
    <property type="entry name" value="L10-INTERACTING MYB DOMAIN-CONTAINING PROTEIN-LIKE"/>
    <property type="match status" value="1"/>
</dbReference>
<dbReference type="Proteomes" id="UP000704712">
    <property type="component" value="Unassembled WGS sequence"/>
</dbReference>
<gene>
    <name evidence="5" type="ORF">GN958_ATG15797</name>
    <name evidence="4" type="ORF">GN958_ATG16034</name>
    <name evidence="3" type="ORF">GN958_ATG20649</name>
</gene>
<dbReference type="GO" id="GO:0003677">
    <property type="term" value="F:DNA binding"/>
    <property type="evidence" value="ECO:0007669"/>
    <property type="project" value="UniProtKB-KW"/>
</dbReference>
<evidence type="ECO:0000313" key="4">
    <source>
        <dbReference type="EMBL" id="KAF4134778.1"/>
    </source>
</evidence>
<reference evidence="3" key="1">
    <citation type="submission" date="2020-03" db="EMBL/GenBank/DDBJ databases">
        <title>Hybrid Assembly of Korean Phytophthora infestans isolates.</title>
        <authorList>
            <person name="Prokchorchik M."/>
            <person name="Lee Y."/>
            <person name="Seo J."/>
            <person name="Cho J.-H."/>
            <person name="Park Y.-E."/>
            <person name="Jang D.-C."/>
            <person name="Im J.-S."/>
            <person name="Choi J.-G."/>
            <person name="Park H.-J."/>
            <person name="Lee G.-B."/>
            <person name="Lee Y.-G."/>
            <person name="Hong S.-Y."/>
            <person name="Cho K."/>
            <person name="Sohn K.H."/>
        </authorList>
    </citation>
    <scope>NUCLEOTIDE SEQUENCE</scope>
    <source>
        <strain evidence="3">KR_2_A2</strain>
    </source>
</reference>
<dbReference type="PANTHER" id="PTHR47584">
    <property type="match status" value="1"/>
</dbReference>
<dbReference type="EMBL" id="JAACNO010002868">
    <property type="protein sequence ID" value="KAF4130234.1"/>
    <property type="molecule type" value="Genomic_DNA"/>
</dbReference>
<keyword evidence="3" id="KW-0238">DNA-binding</keyword>
<feature type="region of interest" description="Disordered" evidence="1">
    <location>
        <begin position="166"/>
        <end position="208"/>
    </location>
</feature>
<name>A0A8S9TUL9_PHYIN</name>
<evidence type="ECO:0000313" key="3">
    <source>
        <dbReference type="EMBL" id="KAF4130234.1"/>
    </source>
</evidence>
<feature type="region of interest" description="Disordered" evidence="1">
    <location>
        <begin position="259"/>
        <end position="280"/>
    </location>
</feature>
<dbReference type="Pfam" id="PF12776">
    <property type="entry name" value="Myb_DNA-bind_3"/>
    <property type="match status" value="1"/>
</dbReference>
<dbReference type="EMBL" id="JAACNO010002256">
    <property type="protein sequence ID" value="KAF4134778.1"/>
    <property type="molecule type" value="Genomic_DNA"/>
</dbReference>
<dbReference type="AlphaFoldDB" id="A0A8S9TUL9"/>
<accession>A0A8S9TUL9</accession>
<dbReference type="InterPro" id="IPR024752">
    <property type="entry name" value="Myb/SANT-like_dom"/>
</dbReference>
<sequence length="280" mass="30723">MANATTTSNANGSTARASWTEMEEHDLLDKFLDARNDRSMATDKGIKSKAWSTLVSALNKKHGRTLEKGQYKSKYTRLMQDYDLYKYITSLSGVGVCPDTGKPMMDDDVWGQLLESKPKQRAKLTAFRQNGFPHATICSLIAGDARATGSHATTVTALAAGLRDLEASHDSSDEDEQSVTTSTGAAQSMRPSSNGEGVTIRTSLPPTHHERVDRIKRIRGGACKSNRGKRKRKQDDDVAKALTSLMRVTTKYMKTKMAAYDKENDPSDELTGSDIQQALV</sequence>
<evidence type="ECO:0000256" key="1">
    <source>
        <dbReference type="SAM" id="MobiDB-lite"/>
    </source>
</evidence>
<evidence type="ECO:0000313" key="5">
    <source>
        <dbReference type="EMBL" id="KAF4135004.1"/>
    </source>
</evidence>
<comment type="caution">
    <text evidence="3">The sequence shown here is derived from an EMBL/GenBank/DDBJ whole genome shotgun (WGS) entry which is preliminary data.</text>
</comment>
<protein>
    <submittedName>
        <fullName evidence="3">Myb/SANT-like DNA-binding domain</fullName>
    </submittedName>
</protein>
<dbReference type="InterPro" id="IPR045026">
    <property type="entry name" value="LIMYB"/>
</dbReference>